<proteinExistence type="predicted"/>
<protein>
    <recommendedName>
        <fullName evidence="3">Cadherin-like domain-containing protein</fullName>
    </recommendedName>
</protein>
<dbReference type="Gene3D" id="2.60.40.3440">
    <property type="match status" value="1"/>
</dbReference>
<dbReference type="KEGG" id="sgb:WQO_12220"/>
<dbReference type="Proteomes" id="UP000064183">
    <property type="component" value="Chromosome"/>
</dbReference>
<dbReference type="Pfam" id="PF17963">
    <property type="entry name" value="Big_9"/>
    <property type="match status" value="1"/>
</dbReference>
<dbReference type="EMBL" id="CP013738">
    <property type="protein sequence ID" value="ALU94046.1"/>
    <property type="molecule type" value="Genomic_DNA"/>
</dbReference>
<accession>A0A0U3KCU9</accession>
<evidence type="ECO:0008006" key="3">
    <source>
        <dbReference type="Google" id="ProtNLM"/>
    </source>
</evidence>
<evidence type="ECO:0000313" key="1">
    <source>
        <dbReference type="EMBL" id="ALU94046.1"/>
    </source>
</evidence>
<reference evidence="1 2" key="1">
    <citation type="journal article" date="2012" name="J. Bacteriol.">
        <title>Draft genome sequence of Streptomyces globisporus C-1027, which produces an antitumor antibiotic consisting of a nine-membered enediyne with a chromoprotein.</title>
        <authorList>
            <person name="Wang L."/>
            <person name="Wang S."/>
            <person name="He Q."/>
            <person name="Yu T."/>
            <person name="Li Q."/>
            <person name="Hong B."/>
        </authorList>
    </citation>
    <scope>NUCLEOTIDE SEQUENCE [LARGE SCALE GENOMIC DNA]</scope>
    <source>
        <strain evidence="1 2">C-1027</strain>
    </source>
</reference>
<name>A0A0U3KCU9_STRGL</name>
<evidence type="ECO:0000313" key="2">
    <source>
        <dbReference type="Proteomes" id="UP000064183"/>
    </source>
</evidence>
<gene>
    <name evidence="1" type="ORF">WQO_12220</name>
</gene>
<organism evidence="1 2">
    <name type="scientific">Streptomyces globisporus C-1027</name>
    <dbReference type="NCBI Taxonomy" id="1172567"/>
    <lineage>
        <taxon>Bacteria</taxon>
        <taxon>Bacillati</taxon>
        <taxon>Actinomycetota</taxon>
        <taxon>Actinomycetes</taxon>
        <taxon>Kitasatosporales</taxon>
        <taxon>Streptomycetaceae</taxon>
        <taxon>Streptomyces</taxon>
    </lineage>
</organism>
<dbReference type="AlphaFoldDB" id="A0A0U3KCU9"/>
<sequence>MGMRKQSRRSMPGALRMRVSVGAGALALLLTGCGGDGDAADGQGGKGTVERTLALMDDQQSVDAGDSLDVDVLDNDSITLESNDRAGLLDAYDPAELTLTIETEPGHGSASVSGATVTYTARDGYAGEDELTYEVRVKGTEVPAATAVLRITVTSPAP</sequence>
<dbReference type="PROSITE" id="PS51257">
    <property type="entry name" value="PROKAR_LIPOPROTEIN"/>
    <property type="match status" value="1"/>
</dbReference>